<dbReference type="PANTHER" id="PTHR43085:SF57">
    <property type="entry name" value="CARBOHYDRATE KINASE PFKB DOMAIN-CONTAINING PROTEIN"/>
    <property type="match status" value="1"/>
</dbReference>
<gene>
    <name evidence="5" type="ORF">FKG94_14655</name>
</gene>
<dbReference type="OrthoDB" id="9775849at2"/>
<organism evidence="5 6">
    <name type="scientific">Exilibacterium tricleocarpae</name>
    <dbReference type="NCBI Taxonomy" id="2591008"/>
    <lineage>
        <taxon>Bacteria</taxon>
        <taxon>Pseudomonadati</taxon>
        <taxon>Pseudomonadota</taxon>
        <taxon>Gammaproteobacteria</taxon>
        <taxon>Cellvibrionales</taxon>
        <taxon>Cellvibrionaceae</taxon>
        <taxon>Exilibacterium</taxon>
    </lineage>
</organism>
<dbReference type="Gene3D" id="3.40.1190.20">
    <property type="match status" value="1"/>
</dbReference>
<name>A0A545TKB9_9GAMM</name>
<evidence type="ECO:0000259" key="4">
    <source>
        <dbReference type="Pfam" id="PF00294"/>
    </source>
</evidence>
<dbReference type="InterPro" id="IPR050306">
    <property type="entry name" value="PfkB_Carbo_kinase"/>
</dbReference>
<dbReference type="EMBL" id="VHSG01000014">
    <property type="protein sequence ID" value="TQV77611.1"/>
    <property type="molecule type" value="Genomic_DNA"/>
</dbReference>
<keyword evidence="3 5" id="KW-0418">Kinase</keyword>
<accession>A0A545TKB9</accession>
<dbReference type="InterPro" id="IPR029056">
    <property type="entry name" value="Ribokinase-like"/>
</dbReference>
<evidence type="ECO:0000313" key="5">
    <source>
        <dbReference type="EMBL" id="TQV77611.1"/>
    </source>
</evidence>
<dbReference type="PANTHER" id="PTHR43085">
    <property type="entry name" value="HEXOKINASE FAMILY MEMBER"/>
    <property type="match status" value="1"/>
</dbReference>
<dbReference type="InterPro" id="IPR011611">
    <property type="entry name" value="PfkB_dom"/>
</dbReference>
<dbReference type="AlphaFoldDB" id="A0A545TKB9"/>
<dbReference type="SUPFAM" id="SSF53613">
    <property type="entry name" value="Ribokinase-like"/>
    <property type="match status" value="1"/>
</dbReference>
<keyword evidence="2" id="KW-0808">Transferase</keyword>
<dbReference type="Proteomes" id="UP000319732">
    <property type="component" value="Unassembled WGS sequence"/>
</dbReference>
<sequence>MGSDPCRGGGRVIMKSAVVTGYASLDYPVILDGQLQGDHTVMIKSRPEDNFPRPGGSPRYVGRSLAQTGVKTSIVTWIGSDEMGKLFCRSIKGDGIRETGVAVVKPGSTPICLMLYQQDGSCGCCFDPGFMGREALTVAQSELIRKADLLCITVGPAQIGLRALSLARAETAIAWVAKNDPLSYSEDLREALGQRADYIFCNLHERGWIDDAIKSRAKPPPLVIETRGAGDVLVCQGEERHSLNVTHLAVKDTCGAGDTLAGACLAAIMNGEKSLAAIGRAGIDAVQAMLGQRVETD</sequence>
<keyword evidence="6" id="KW-1185">Reference proteome</keyword>
<evidence type="ECO:0000256" key="3">
    <source>
        <dbReference type="ARBA" id="ARBA00022777"/>
    </source>
</evidence>
<feature type="domain" description="Carbohydrate kinase PfkB" evidence="4">
    <location>
        <begin position="53"/>
        <end position="282"/>
    </location>
</feature>
<evidence type="ECO:0000313" key="6">
    <source>
        <dbReference type="Proteomes" id="UP000319732"/>
    </source>
</evidence>
<proteinExistence type="inferred from homology"/>
<comment type="similarity">
    <text evidence="1">Belongs to the carbohydrate kinase PfkB family.</text>
</comment>
<dbReference type="GO" id="GO:0016301">
    <property type="term" value="F:kinase activity"/>
    <property type="evidence" value="ECO:0007669"/>
    <property type="project" value="UniProtKB-KW"/>
</dbReference>
<protein>
    <submittedName>
        <fullName evidence="5">Carbohydrate kinase family protein</fullName>
    </submittedName>
</protein>
<evidence type="ECO:0000256" key="2">
    <source>
        <dbReference type="ARBA" id="ARBA00022679"/>
    </source>
</evidence>
<reference evidence="5 6" key="1">
    <citation type="submission" date="2019-06" db="EMBL/GenBank/DDBJ databases">
        <title>Whole genome sequence for Cellvibrionaceae sp. R142.</title>
        <authorList>
            <person name="Wang G."/>
        </authorList>
    </citation>
    <scope>NUCLEOTIDE SEQUENCE [LARGE SCALE GENOMIC DNA]</scope>
    <source>
        <strain evidence="5 6">R142</strain>
    </source>
</reference>
<comment type="caution">
    <text evidence="5">The sequence shown here is derived from an EMBL/GenBank/DDBJ whole genome shotgun (WGS) entry which is preliminary data.</text>
</comment>
<evidence type="ECO:0000256" key="1">
    <source>
        <dbReference type="ARBA" id="ARBA00010688"/>
    </source>
</evidence>
<dbReference type="Pfam" id="PF00294">
    <property type="entry name" value="PfkB"/>
    <property type="match status" value="1"/>
</dbReference>